<dbReference type="Gramene" id="A10p18120.2_BraZ1">
    <property type="protein sequence ID" value="A10p18120.2_BraZ1.CDS"/>
    <property type="gene ID" value="A10g18120.2_BraZ1"/>
</dbReference>
<dbReference type="PROSITE" id="PS51017">
    <property type="entry name" value="CCT"/>
    <property type="match status" value="1"/>
</dbReference>
<dbReference type="SUPFAM" id="SSF52172">
    <property type="entry name" value="CheY-like"/>
    <property type="match status" value="1"/>
</dbReference>
<dbReference type="Gene3D" id="3.40.50.2300">
    <property type="match status" value="1"/>
</dbReference>
<dbReference type="PANTHER" id="PTHR43874:SF117">
    <property type="entry name" value="TWO-COMPONENT RESPONSE REGULATOR-LIKE APRR3"/>
    <property type="match status" value="1"/>
</dbReference>
<evidence type="ECO:0000259" key="12">
    <source>
        <dbReference type="PROSITE" id="PS51017"/>
    </source>
</evidence>
<evidence type="ECO:0000313" key="13">
    <source>
        <dbReference type="EMBL" id="CAG7910566.1"/>
    </source>
</evidence>
<feature type="domain" description="Response regulatory" evidence="11">
    <location>
        <begin position="65"/>
        <end position="183"/>
    </location>
</feature>
<comment type="caution">
    <text evidence="8">Lacks conserved residue(s) required for the propagation of feature annotation.</text>
</comment>
<evidence type="ECO:0000256" key="2">
    <source>
        <dbReference type="ARBA" id="ARBA00010330"/>
    </source>
</evidence>
<dbReference type="InterPro" id="IPR011006">
    <property type="entry name" value="CheY-like_superfamily"/>
</dbReference>
<dbReference type="GO" id="GO:0007623">
    <property type="term" value="P:circadian rhythm"/>
    <property type="evidence" value="ECO:0007669"/>
    <property type="project" value="UniProtKB-ARBA"/>
</dbReference>
<evidence type="ECO:0000256" key="9">
    <source>
        <dbReference type="PROSITE-ProRule" id="PRU00357"/>
    </source>
</evidence>
<dbReference type="GO" id="GO:0045892">
    <property type="term" value="P:negative regulation of DNA-templated transcription"/>
    <property type="evidence" value="ECO:0007669"/>
    <property type="project" value="UniProtKB-ARBA"/>
</dbReference>
<accession>A0A8D9I6S7</accession>
<dbReference type="FunFam" id="3.40.50.2300:FF:000214">
    <property type="entry name" value="Two-component response regulator-like PRR37"/>
    <property type="match status" value="1"/>
</dbReference>
<evidence type="ECO:0000256" key="6">
    <source>
        <dbReference type="ARBA" id="ARBA00023163"/>
    </source>
</evidence>
<feature type="compositionally biased region" description="Polar residues" evidence="10">
    <location>
        <begin position="360"/>
        <end position="374"/>
    </location>
</feature>
<feature type="compositionally biased region" description="Low complexity" evidence="10">
    <location>
        <begin position="396"/>
        <end position="413"/>
    </location>
</feature>
<dbReference type="CDD" id="cd17582">
    <property type="entry name" value="psREC_PRR"/>
    <property type="match status" value="1"/>
</dbReference>
<dbReference type="InterPro" id="IPR010402">
    <property type="entry name" value="CCT_domain"/>
</dbReference>
<feature type="region of interest" description="Disordered" evidence="10">
    <location>
        <begin position="304"/>
        <end position="420"/>
    </location>
</feature>
<feature type="region of interest" description="Disordered" evidence="10">
    <location>
        <begin position="188"/>
        <end position="266"/>
    </location>
</feature>
<dbReference type="GO" id="GO:0005634">
    <property type="term" value="C:nucleus"/>
    <property type="evidence" value="ECO:0007669"/>
    <property type="project" value="UniProtKB-SubCell"/>
</dbReference>
<dbReference type="InterPro" id="IPR045279">
    <property type="entry name" value="ARR-like"/>
</dbReference>
<evidence type="ECO:0000256" key="3">
    <source>
        <dbReference type="ARBA" id="ARBA00023012"/>
    </source>
</evidence>
<dbReference type="PROSITE" id="PS50110">
    <property type="entry name" value="RESPONSE_REGULATORY"/>
    <property type="match status" value="1"/>
</dbReference>
<evidence type="ECO:0000256" key="8">
    <source>
        <dbReference type="PROSITE-ProRule" id="PRU00169"/>
    </source>
</evidence>
<keyword evidence="4" id="KW-0805">Transcription regulation</keyword>
<name>A0A8D9I6S7_BRACM</name>
<dbReference type="Proteomes" id="UP000694005">
    <property type="component" value="Chromosome A10"/>
</dbReference>
<dbReference type="InterPro" id="IPR001789">
    <property type="entry name" value="Sig_transdc_resp-reg_receiver"/>
</dbReference>
<comment type="similarity">
    <text evidence="2">Belongs to the ARR-like family.</text>
</comment>
<feature type="compositionally biased region" description="Polar residues" evidence="10">
    <location>
        <begin position="467"/>
        <end position="476"/>
    </location>
</feature>
<feature type="region of interest" description="Disordered" evidence="10">
    <location>
        <begin position="1"/>
        <end position="30"/>
    </location>
</feature>
<dbReference type="SMART" id="SM00448">
    <property type="entry name" value="REC"/>
    <property type="match status" value="1"/>
</dbReference>
<protein>
    <submittedName>
        <fullName evidence="13">Uncharacterized protein</fullName>
    </submittedName>
</protein>
<sequence length="476" mass="51966">MCFNKNDMANEVGTERPAFGSSEEDDSRVEDTAGNANNLLQITQQQQPSAPVVNWERYLPVRSLKVLLVENDDSTRHIVTALLKNCSYEVTAVPDVLEAWRVLEDENSCIDLVLTEVVMPVNSGTGLLSKIMSHKTLKNIPVIMMSSHDSMVLVFKCLSNGAVDFLVKPIRKNELKNLWQHVWRRCHSSSGSGSESGIHNKKSVKTESTDDEGSEDDASMSDEDHGNDDNGSNGLSNGDGGSDNGSGTQSSWTKRASDMNVGTCGNKRECANKLKKAEDENVQIGTGSHAGQRKSKKAVIALNRNNDDVLNGSSGNSQVETKTPSSNPEDLQALEPTLTKPKEAGDQRASDRSVLRHSNHSAFSKYNNGATSANKAPEENVGSCSPQDSSVAKIIGSSSSSDNPSNQQSSGSDRAAQREAALMKFRLKRKERCFEKKVRYHSRKKLAEQRPRIKGQFIRKMDDSKSGNECPSSDDS</sequence>
<dbReference type="GO" id="GO:0000160">
    <property type="term" value="P:phosphorelay signal transduction system"/>
    <property type="evidence" value="ECO:0007669"/>
    <property type="project" value="UniProtKB-KW"/>
</dbReference>
<reference evidence="13 14" key="1">
    <citation type="submission" date="2021-07" db="EMBL/GenBank/DDBJ databases">
        <authorList>
            <consortium name="Genoscope - CEA"/>
            <person name="William W."/>
        </authorList>
    </citation>
    <scope>NUCLEOTIDE SEQUENCE [LARGE SCALE GENOMIC DNA]</scope>
</reference>
<dbReference type="EMBL" id="LS974626">
    <property type="protein sequence ID" value="CAG7910566.1"/>
    <property type="molecule type" value="Genomic_DNA"/>
</dbReference>
<evidence type="ECO:0000313" key="14">
    <source>
        <dbReference type="Proteomes" id="UP000694005"/>
    </source>
</evidence>
<dbReference type="Pfam" id="PF00072">
    <property type="entry name" value="Response_reg"/>
    <property type="match status" value="1"/>
</dbReference>
<dbReference type="AlphaFoldDB" id="A0A8D9I6S7"/>
<feature type="compositionally biased region" description="Basic and acidic residues" evidence="10">
    <location>
        <begin position="340"/>
        <end position="354"/>
    </location>
</feature>
<feature type="compositionally biased region" description="Polar residues" evidence="10">
    <location>
        <begin position="311"/>
        <end position="329"/>
    </location>
</feature>
<evidence type="ECO:0000256" key="1">
    <source>
        <dbReference type="ARBA" id="ARBA00004123"/>
    </source>
</evidence>
<organism evidence="13 14">
    <name type="scientific">Brassica campestris</name>
    <name type="common">Field mustard</name>
    <dbReference type="NCBI Taxonomy" id="3711"/>
    <lineage>
        <taxon>Eukaryota</taxon>
        <taxon>Viridiplantae</taxon>
        <taxon>Streptophyta</taxon>
        <taxon>Embryophyta</taxon>
        <taxon>Tracheophyta</taxon>
        <taxon>Spermatophyta</taxon>
        <taxon>Magnoliopsida</taxon>
        <taxon>eudicotyledons</taxon>
        <taxon>Gunneridae</taxon>
        <taxon>Pentapetalae</taxon>
        <taxon>rosids</taxon>
        <taxon>malvids</taxon>
        <taxon>Brassicales</taxon>
        <taxon>Brassicaceae</taxon>
        <taxon>Brassiceae</taxon>
        <taxon>Brassica</taxon>
    </lineage>
</organism>
<dbReference type="GO" id="GO:0009736">
    <property type="term" value="P:cytokinin-activated signaling pathway"/>
    <property type="evidence" value="ECO:0007669"/>
    <property type="project" value="InterPro"/>
</dbReference>
<keyword evidence="6" id="KW-0804">Transcription</keyword>
<evidence type="ECO:0000256" key="7">
    <source>
        <dbReference type="ARBA" id="ARBA00023242"/>
    </source>
</evidence>
<evidence type="ECO:0000256" key="4">
    <source>
        <dbReference type="ARBA" id="ARBA00023015"/>
    </source>
</evidence>
<proteinExistence type="inferred from homology"/>
<feature type="compositionally biased region" description="Low complexity" evidence="10">
    <location>
        <begin position="188"/>
        <end position="197"/>
    </location>
</feature>
<dbReference type="PANTHER" id="PTHR43874">
    <property type="entry name" value="TWO-COMPONENT RESPONSE REGULATOR"/>
    <property type="match status" value="1"/>
</dbReference>
<evidence type="ECO:0000259" key="11">
    <source>
        <dbReference type="PROSITE" id="PS50110"/>
    </source>
</evidence>
<evidence type="ECO:0000256" key="5">
    <source>
        <dbReference type="ARBA" id="ARBA00023108"/>
    </source>
</evidence>
<keyword evidence="5" id="KW-0090">Biological rhythms</keyword>
<dbReference type="GO" id="GO:0010017">
    <property type="term" value="P:red or far-red light signaling pathway"/>
    <property type="evidence" value="ECO:0007669"/>
    <property type="project" value="UniProtKB-ARBA"/>
</dbReference>
<dbReference type="Pfam" id="PF06203">
    <property type="entry name" value="CCT"/>
    <property type="match status" value="1"/>
</dbReference>
<feature type="domain" description="CCT" evidence="12">
    <location>
        <begin position="418"/>
        <end position="460"/>
    </location>
</feature>
<feature type="compositionally biased region" description="Acidic residues" evidence="10">
    <location>
        <begin position="209"/>
        <end position="221"/>
    </location>
</feature>
<gene>
    <name evidence="13" type="ORF">BRAPAZ1V2_A10P18120.2</name>
</gene>
<evidence type="ECO:0000256" key="10">
    <source>
        <dbReference type="SAM" id="MobiDB-lite"/>
    </source>
</evidence>
<feature type="region of interest" description="Disordered" evidence="10">
    <location>
        <begin position="441"/>
        <end position="476"/>
    </location>
</feature>
<comment type="subcellular location">
    <subcellularLocation>
        <location evidence="1 9">Nucleus</location>
    </subcellularLocation>
</comment>
<keyword evidence="7 9" id="KW-0539">Nucleus</keyword>
<keyword evidence="3" id="KW-0902">Two-component regulatory system</keyword>